<evidence type="ECO:0000256" key="1">
    <source>
        <dbReference type="SAM" id="MobiDB-lite"/>
    </source>
</evidence>
<dbReference type="GO" id="GO:0016757">
    <property type="term" value="F:glycosyltransferase activity"/>
    <property type="evidence" value="ECO:0007669"/>
    <property type="project" value="UniProtKB-KW"/>
</dbReference>
<keyword evidence="5" id="KW-1185">Reference proteome</keyword>
<feature type="transmembrane region" description="Helical" evidence="2">
    <location>
        <begin position="279"/>
        <end position="301"/>
    </location>
</feature>
<dbReference type="KEGG" id="tpla:ElP_31520"/>
<dbReference type="InterPro" id="IPR038731">
    <property type="entry name" value="RgtA/B/C-like"/>
</dbReference>
<reference evidence="4 5" key="1">
    <citation type="submission" date="2019-02" db="EMBL/GenBank/DDBJ databases">
        <title>Deep-cultivation of Planctomycetes and their phenomic and genomic characterization uncovers novel biology.</title>
        <authorList>
            <person name="Wiegand S."/>
            <person name="Jogler M."/>
            <person name="Boedeker C."/>
            <person name="Pinto D."/>
            <person name="Vollmers J."/>
            <person name="Rivas-Marin E."/>
            <person name="Kohn T."/>
            <person name="Peeters S.H."/>
            <person name="Heuer A."/>
            <person name="Rast P."/>
            <person name="Oberbeckmann S."/>
            <person name="Bunk B."/>
            <person name="Jeske O."/>
            <person name="Meyerdierks A."/>
            <person name="Storesund J.E."/>
            <person name="Kallscheuer N."/>
            <person name="Luecker S."/>
            <person name="Lage O.M."/>
            <person name="Pohl T."/>
            <person name="Merkel B.J."/>
            <person name="Hornburger P."/>
            <person name="Mueller R.-W."/>
            <person name="Bruemmer F."/>
            <person name="Labrenz M."/>
            <person name="Spormann A.M."/>
            <person name="Op den Camp H."/>
            <person name="Overmann J."/>
            <person name="Amann R."/>
            <person name="Jetten M.S.M."/>
            <person name="Mascher T."/>
            <person name="Medema M.H."/>
            <person name="Devos D.P."/>
            <person name="Kaster A.-K."/>
            <person name="Ovreas L."/>
            <person name="Rohde M."/>
            <person name="Galperin M.Y."/>
            <person name="Jogler C."/>
        </authorList>
    </citation>
    <scope>NUCLEOTIDE SEQUENCE [LARGE SCALE GENOMIC DNA]</scope>
    <source>
        <strain evidence="4 5">ElP</strain>
    </source>
</reference>
<feature type="transmembrane region" description="Helical" evidence="2">
    <location>
        <begin position="207"/>
        <end position="227"/>
    </location>
</feature>
<feature type="transmembrane region" description="Helical" evidence="2">
    <location>
        <begin position="377"/>
        <end position="394"/>
    </location>
</feature>
<feature type="compositionally biased region" description="Basic and acidic residues" evidence="1">
    <location>
        <begin position="1"/>
        <end position="13"/>
    </location>
</feature>
<dbReference type="OrthoDB" id="244175at2"/>
<keyword evidence="2" id="KW-0472">Membrane</keyword>
<name>A0A518H332_9BACT</name>
<keyword evidence="2" id="KW-0812">Transmembrane</keyword>
<feature type="domain" description="Glycosyltransferase RgtA/B/C/D-like" evidence="3">
    <location>
        <begin position="159"/>
        <end position="300"/>
    </location>
</feature>
<dbReference type="EMBL" id="CP036426">
    <property type="protein sequence ID" value="QDV35249.1"/>
    <property type="molecule type" value="Genomic_DNA"/>
</dbReference>
<dbReference type="Proteomes" id="UP000317835">
    <property type="component" value="Chromosome"/>
</dbReference>
<feature type="transmembrane region" description="Helical" evidence="2">
    <location>
        <begin position="434"/>
        <end position="455"/>
    </location>
</feature>
<feature type="transmembrane region" description="Helical" evidence="2">
    <location>
        <begin position="162"/>
        <end position="179"/>
    </location>
</feature>
<dbReference type="RefSeq" id="WP_145270722.1">
    <property type="nucleotide sequence ID" value="NZ_CP036426.1"/>
</dbReference>
<evidence type="ECO:0000259" key="3">
    <source>
        <dbReference type="Pfam" id="PF13231"/>
    </source>
</evidence>
<gene>
    <name evidence="4" type="ORF">ElP_31520</name>
</gene>
<organism evidence="4 5">
    <name type="scientific">Tautonia plasticadhaerens</name>
    <dbReference type="NCBI Taxonomy" id="2527974"/>
    <lineage>
        <taxon>Bacteria</taxon>
        <taxon>Pseudomonadati</taxon>
        <taxon>Planctomycetota</taxon>
        <taxon>Planctomycetia</taxon>
        <taxon>Isosphaerales</taxon>
        <taxon>Isosphaeraceae</taxon>
        <taxon>Tautonia</taxon>
    </lineage>
</organism>
<protein>
    <submittedName>
        <fullName evidence="4">Dolichyl-phosphate-mannose-protein mannosyltransferase</fullName>
    </submittedName>
</protein>
<evidence type="ECO:0000313" key="5">
    <source>
        <dbReference type="Proteomes" id="UP000317835"/>
    </source>
</evidence>
<keyword evidence="4" id="KW-0328">Glycosyltransferase</keyword>
<feature type="transmembrane region" description="Helical" evidence="2">
    <location>
        <begin position="406"/>
        <end position="427"/>
    </location>
</feature>
<keyword evidence="4" id="KW-0808">Transferase</keyword>
<sequence>MPRTSEKTARTQDDPTPPAGPADRRSGRAGVVAGLCALAVLAITEPMLAIAWDEGYTLGRERRIRWWLSALADPEGFSRTWDPPAIQLVQPDGPPLKGREPVPTPTAEQVDTRAELFDPQVIAYFWPFAREEPHGHPPFYAILGLAGDLLTPWRDDLGRARLGPMLLASLAAGALFTFLDRRYGRWAAVAGASAMVLQPRLFGHAHYAAYDAPLTALWVLAVLAFATATEDLGRRVPRWPWVAVLGVVIGAAAATKLTGWFLPIPMLAWVAIFRDRRGLLALLAAGPVALATIYAMVPPWWHDPIDGFVRFLASNTGRGETIPIRTLYLGRIYKTPVESLPPDNTLVLTALVTPVGYLGLALVGALRAAVAHRSERFGTLVALHWLFLLALRAMPHVPGHDGVRLFLPAFGMLAILMGVGAAVAVARLGRWGKLVVAAAVVEGAAGVAVMMPVPLSYYSPAVGGLPGATRLGMEPTYYWDAMTPGVLDWLDEHTPPGRKAVATSFPTSFLFLNGSGRLGTPIEPEGVPLSPAEPAWFVVQNRPGSLDWLDRQLIRDAEPAYVGRKLGVPLLWVFPYEAVEAARRSRGNRPIMFQDLR</sequence>
<feature type="region of interest" description="Disordered" evidence="1">
    <location>
        <begin position="1"/>
        <end position="26"/>
    </location>
</feature>
<accession>A0A518H332</accession>
<keyword evidence="2" id="KW-1133">Transmembrane helix</keyword>
<feature type="transmembrane region" description="Helical" evidence="2">
    <location>
        <begin position="346"/>
        <end position="370"/>
    </location>
</feature>
<feature type="transmembrane region" description="Helical" evidence="2">
    <location>
        <begin position="239"/>
        <end position="272"/>
    </location>
</feature>
<evidence type="ECO:0000313" key="4">
    <source>
        <dbReference type="EMBL" id="QDV35249.1"/>
    </source>
</evidence>
<proteinExistence type="predicted"/>
<feature type="transmembrane region" description="Helical" evidence="2">
    <location>
        <begin position="31"/>
        <end position="52"/>
    </location>
</feature>
<evidence type="ECO:0000256" key="2">
    <source>
        <dbReference type="SAM" id="Phobius"/>
    </source>
</evidence>
<dbReference type="AlphaFoldDB" id="A0A518H332"/>
<dbReference type="Pfam" id="PF13231">
    <property type="entry name" value="PMT_2"/>
    <property type="match status" value="1"/>
</dbReference>